<name>A0ABS4GUA0_9BACL</name>
<dbReference type="SUPFAM" id="SSF158682">
    <property type="entry name" value="TerB-like"/>
    <property type="match status" value="1"/>
</dbReference>
<dbReference type="Proteomes" id="UP001519343">
    <property type="component" value="Unassembled WGS sequence"/>
</dbReference>
<sequence length="130" mass="15451">MFLTELLPQEKKAFLELAHLVASIDGAMTSSEEVFMEDYKREMQLEEEYSIENWSIERILKEFRSERSRQIALTEILGIIFTDGILSDEERKSIELIKKHFGYKTDQFESYRDWIDSIKELSQEQYRPSG</sequence>
<dbReference type="RefSeq" id="WP_209811849.1">
    <property type="nucleotide sequence ID" value="NZ_JAGGKT010000013.1"/>
</dbReference>
<reference evidence="1 2" key="1">
    <citation type="submission" date="2021-03" db="EMBL/GenBank/DDBJ databases">
        <title>Genomic Encyclopedia of Type Strains, Phase IV (KMG-IV): sequencing the most valuable type-strain genomes for metagenomic binning, comparative biology and taxonomic classification.</title>
        <authorList>
            <person name="Goeker M."/>
        </authorList>
    </citation>
    <scope>NUCLEOTIDE SEQUENCE [LARGE SCALE GENOMIC DNA]</scope>
    <source>
        <strain evidence="1 2">DSM 24738</strain>
    </source>
</reference>
<organism evidence="1 2">
    <name type="scientific">Ammoniphilus resinae</name>
    <dbReference type="NCBI Taxonomy" id="861532"/>
    <lineage>
        <taxon>Bacteria</taxon>
        <taxon>Bacillati</taxon>
        <taxon>Bacillota</taxon>
        <taxon>Bacilli</taxon>
        <taxon>Bacillales</taxon>
        <taxon>Paenibacillaceae</taxon>
        <taxon>Aneurinibacillus group</taxon>
        <taxon>Ammoniphilus</taxon>
    </lineage>
</organism>
<protein>
    <submittedName>
        <fullName evidence="1">Tellurite resistance protein</fullName>
    </submittedName>
</protein>
<evidence type="ECO:0000313" key="1">
    <source>
        <dbReference type="EMBL" id="MBP1933845.1"/>
    </source>
</evidence>
<dbReference type="EMBL" id="JAGGKT010000013">
    <property type="protein sequence ID" value="MBP1933845.1"/>
    <property type="molecule type" value="Genomic_DNA"/>
</dbReference>
<gene>
    <name evidence="1" type="ORF">J2Z37_003858</name>
</gene>
<accession>A0ABS4GUA0</accession>
<keyword evidence="2" id="KW-1185">Reference proteome</keyword>
<dbReference type="InterPro" id="IPR029024">
    <property type="entry name" value="TerB-like"/>
</dbReference>
<comment type="caution">
    <text evidence="1">The sequence shown here is derived from an EMBL/GenBank/DDBJ whole genome shotgun (WGS) entry which is preliminary data.</text>
</comment>
<dbReference type="Gene3D" id="1.10.3680.10">
    <property type="entry name" value="TerB-like"/>
    <property type="match status" value="1"/>
</dbReference>
<evidence type="ECO:0000313" key="2">
    <source>
        <dbReference type="Proteomes" id="UP001519343"/>
    </source>
</evidence>
<proteinExistence type="predicted"/>